<gene>
    <name evidence="2" type="ORF">GALMADRAFT_227616</name>
</gene>
<sequence>MTPHLAQQIVHVSFFYDTPLMMLLGTQVALFKVYGISTIATVLLKSGELTSAEKINKRLADTSILIATALSNPLVGPGSGCPVVSPNIDPRGAVAIARINYLHGKYSIKNDDLLYNLALFMIEPITWTARFDWRPHSPLEIQAIFALWTEVGRRMGIQNIWTSYDDMVEWTTQYEIDNMVPSEASQSLAKITLEHLFSRVPNVSFLRAAIYQVAITLLDKRARTAMGLPEPSPRAGAIIHRIFLLRAFFVRHFCLPRWKPSLWVSLDSSHRIDEAGIPRMAAVYKRRSGPWYYPESTGWGNYLVQRLVVALGLQRRERIPGKEWRSQGYRLEELGPIRFENSGHDQVMQEAVVIQGCPINGLWGIPSSK</sequence>
<dbReference type="OrthoDB" id="545169at2759"/>
<dbReference type="AlphaFoldDB" id="A0A067SSB4"/>
<dbReference type="HOGENOM" id="CLU_039076_0_0_1"/>
<dbReference type="PANTHER" id="PTHR36124:SF1">
    <property type="entry name" value="ER-BOUND OXYGENASE MPAB_MPAB'_RUBBER OXYGENASE CATALYTIC DOMAIN-CONTAINING PROTEIN"/>
    <property type="match status" value="1"/>
</dbReference>
<proteinExistence type="predicted"/>
<dbReference type="GO" id="GO:0016491">
    <property type="term" value="F:oxidoreductase activity"/>
    <property type="evidence" value="ECO:0007669"/>
    <property type="project" value="InterPro"/>
</dbReference>
<reference evidence="3" key="1">
    <citation type="journal article" date="2014" name="Proc. Natl. Acad. Sci. U.S.A.">
        <title>Extensive sampling of basidiomycete genomes demonstrates inadequacy of the white-rot/brown-rot paradigm for wood decay fungi.</title>
        <authorList>
            <person name="Riley R."/>
            <person name="Salamov A.A."/>
            <person name="Brown D.W."/>
            <person name="Nagy L.G."/>
            <person name="Floudas D."/>
            <person name="Held B.W."/>
            <person name="Levasseur A."/>
            <person name="Lombard V."/>
            <person name="Morin E."/>
            <person name="Otillar R."/>
            <person name="Lindquist E.A."/>
            <person name="Sun H."/>
            <person name="LaButti K.M."/>
            <person name="Schmutz J."/>
            <person name="Jabbour D."/>
            <person name="Luo H."/>
            <person name="Baker S.E."/>
            <person name="Pisabarro A.G."/>
            <person name="Walton J.D."/>
            <person name="Blanchette R.A."/>
            <person name="Henrissat B."/>
            <person name="Martin F."/>
            <person name="Cullen D."/>
            <person name="Hibbett D.S."/>
            <person name="Grigoriev I.V."/>
        </authorList>
    </citation>
    <scope>NUCLEOTIDE SEQUENCE [LARGE SCALE GENOMIC DNA]</scope>
    <source>
        <strain evidence="3">CBS 339.88</strain>
    </source>
</reference>
<dbReference type="InterPro" id="IPR046366">
    <property type="entry name" value="MPAB"/>
</dbReference>
<accession>A0A067SSB4</accession>
<evidence type="ECO:0000259" key="1">
    <source>
        <dbReference type="Pfam" id="PF09995"/>
    </source>
</evidence>
<keyword evidence="3" id="KW-1185">Reference proteome</keyword>
<organism evidence="2 3">
    <name type="scientific">Galerina marginata (strain CBS 339.88)</name>
    <dbReference type="NCBI Taxonomy" id="685588"/>
    <lineage>
        <taxon>Eukaryota</taxon>
        <taxon>Fungi</taxon>
        <taxon>Dikarya</taxon>
        <taxon>Basidiomycota</taxon>
        <taxon>Agaricomycotina</taxon>
        <taxon>Agaricomycetes</taxon>
        <taxon>Agaricomycetidae</taxon>
        <taxon>Agaricales</taxon>
        <taxon>Agaricineae</taxon>
        <taxon>Strophariaceae</taxon>
        <taxon>Galerina</taxon>
    </lineage>
</organism>
<dbReference type="PANTHER" id="PTHR36124">
    <property type="match status" value="1"/>
</dbReference>
<evidence type="ECO:0000313" key="3">
    <source>
        <dbReference type="Proteomes" id="UP000027222"/>
    </source>
</evidence>
<dbReference type="EMBL" id="KL142384">
    <property type="protein sequence ID" value="KDR73850.1"/>
    <property type="molecule type" value="Genomic_DNA"/>
</dbReference>
<dbReference type="Pfam" id="PF09995">
    <property type="entry name" value="MPAB_Lcp_cat"/>
    <property type="match status" value="1"/>
</dbReference>
<feature type="domain" description="ER-bound oxygenase mpaB/mpaB'/Rubber oxygenase catalytic" evidence="1">
    <location>
        <begin position="108"/>
        <end position="241"/>
    </location>
</feature>
<protein>
    <recommendedName>
        <fullName evidence="1">ER-bound oxygenase mpaB/mpaB'/Rubber oxygenase catalytic domain-containing protein</fullName>
    </recommendedName>
</protein>
<dbReference type="InterPro" id="IPR018713">
    <property type="entry name" value="MPAB/Lcp_cat_dom"/>
</dbReference>
<evidence type="ECO:0000313" key="2">
    <source>
        <dbReference type="EMBL" id="KDR73850.1"/>
    </source>
</evidence>
<dbReference type="Proteomes" id="UP000027222">
    <property type="component" value="Unassembled WGS sequence"/>
</dbReference>
<dbReference type="STRING" id="685588.A0A067SSB4"/>
<name>A0A067SSB4_GALM3</name>